<feature type="transmembrane region" description="Helical" evidence="1">
    <location>
        <begin position="94"/>
        <end position="113"/>
    </location>
</feature>
<dbReference type="AlphaFoldDB" id="A0AAQ2K5X2"/>
<organism evidence="2 3">
    <name type="scientific">Lactobacillus paragasseri</name>
    <dbReference type="NCBI Taxonomy" id="2107999"/>
    <lineage>
        <taxon>Bacteria</taxon>
        <taxon>Bacillati</taxon>
        <taxon>Bacillota</taxon>
        <taxon>Bacilli</taxon>
        <taxon>Lactobacillales</taxon>
        <taxon>Lactobacillaceae</taxon>
        <taxon>Lactobacillus</taxon>
    </lineage>
</organism>
<sequence>MKEKLSIFEENKWFWPVEVVMLYSIIVWRMILTIQTELIPVKNIKYAFVYAAILFATIFISVLGTYFVSRYVLKELFNNSKINKQVKEIFYKSYFFYYGVYNVGYAVYLVLSHRPFGKIEQNICSIILFFFISIDIYSKLKKYVVNSRKLIIFIIIIFVINSIFPIIGLIK</sequence>
<accession>A0AAQ2K5X2</accession>
<feature type="transmembrane region" description="Helical" evidence="1">
    <location>
        <begin position="12"/>
        <end position="34"/>
    </location>
</feature>
<dbReference type="Proteomes" id="UP001232113">
    <property type="component" value="Unassembled WGS sequence"/>
</dbReference>
<feature type="transmembrane region" description="Helical" evidence="1">
    <location>
        <begin position="46"/>
        <end position="73"/>
    </location>
</feature>
<gene>
    <name evidence="2" type="ORF">QP354_09875</name>
</gene>
<dbReference type="RefSeq" id="WP_020807113.1">
    <property type="nucleotide sequence ID" value="NZ_BEXI01000004.1"/>
</dbReference>
<reference evidence="2" key="1">
    <citation type="submission" date="2023-05" db="EMBL/GenBank/DDBJ databases">
        <title>Cataloging the Phylogenetic Diversity of Human Bladder Bacteria.</title>
        <authorList>
            <person name="Du J."/>
        </authorList>
    </citation>
    <scope>NUCLEOTIDE SEQUENCE</scope>
    <source>
        <strain evidence="2">UMB6975B</strain>
    </source>
</reference>
<proteinExistence type="predicted"/>
<evidence type="ECO:0000313" key="3">
    <source>
        <dbReference type="Proteomes" id="UP001232113"/>
    </source>
</evidence>
<keyword evidence="1" id="KW-0812">Transmembrane</keyword>
<comment type="caution">
    <text evidence="2">The sequence shown here is derived from an EMBL/GenBank/DDBJ whole genome shotgun (WGS) entry which is preliminary data.</text>
</comment>
<name>A0AAQ2K5X2_9LACO</name>
<keyword evidence="1" id="KW-1133">Transmembrane helix</keyword>
<evidence type="ECO:0000313" key="2">
    <source>
        <dbReference type="EMBL" id="MDK6869363.1"/>
    </source>
</evidence>
<evidence type="ECO:0000256" key="1">
    <source>
        <dbReference type="SAM" id="Phobius"/>
    </source>
</evidence>
<dbReference type="EMBL" id="JASOLY010000031">
    <property type="protein sequence ID" value="MDK6869363.1"/>
    <property type="molecule type" value="Genomic_DNA"/>
</dbReference>
<protein>
    <submittedName>
        <fullName evidence="2">Uncharacterized protein</fullName>
    </submittedName>
</protein>
<feature type="transmembrane region" description="Helical" evidence="1">
    <location>
        <begin position="150"/>
        <end position="170"/>
    </location>
</feature>
<keyword evidence="1" id="KW-0472">Membrane</keyword>
<feature type="transmembrane region" description="Helical" evidence="1">
    <location>
        <begin position="119"/>
        <end position="138"/>
    </location>
</feature>